<name>A0AAW9HTS9_9ACTO</name>
<evidence type="ECO:0000313" key="3">
    <source>
        <dbReference type="Proteomes" id="UP001281731"/>
    </source>
</evidence>
<accession>A0AAW9HTS9</accession>
<evidence type="ECO:0000313" key="2">
    <source>
        <dbReference type="EMBL" id="MDY5155098.1"/>
    </source>
</evidence>
<organism evidence="2 3">
    <name type="scientific">Actinotignum urinale</name>
    <dbReference type="NCBI Taxonomy" id="190146"/>
    <lineage>
        <taxon>Bacteria</taxon>
        <taxon>Bacillati</taxon>
        <taxon>Actinomycetota</taxon>
        <taxon>Actinomycetes</taxon>
        <taxon>Actinomycetales</taxon>
        <taxon>Actinomycetaceae</taxon>
        <taxon>Actinotignum</taxon>
    </lineage>
</organism>
<proteinExistence type="predicted"/>
<comment type="caution">
    <text evidence="2">The sequence shown here is derived from an EMBL/GenBank/DDBJ whole genome shotgun (WGS) entry which is preliminary data.</text>
</comment>
<evidence type="ECO:0000259" key="1">
    <source>
        <dbReference type="Pfam" id="PF19348"/>
    </source>
</evidence>
<dbReference type="EMBL" id="JAWNGC010000005">
    <property type="protein sequence ID" value="MDY5155098.1"/>
    <property type="molecule type" value="Genomic_DNA"/>
</dbReference>
<feature type="domain" description="DUF5926" evidence="1">
    <location>
        <begin position="24"/>
        <end position="285"/>
    </location>
</feature>
<protein>
    <submittedName>
        <fullName evidence="2">DUF5926 family protein</fullName>
    </submittedName>
</protein>
<dbReference type="RefSeq" id="WP_320756544.1">
    <property type="nucleotide sequence ID" value="NZ_JAWNGC010000005.1"/>
</dbReference>
<sequence>MAKKNRKERKEKKKRFIIPFVERPFEGLSAETSLIAMREILPLATLPATTTKDHGSENIILATVLPNMVGALRRKDGVLLVAMQTVMNSGDVSLDVASRILAGLELKPGDAYTSGDQPDPEGPRLGDIIEEFGEMQLEEEPAFWLAEEDLNTPESQQALKETRESMVPCKEIETVTGAYWCRMSREFLRWVRPEPRDQVLDGLARLRAAGKEHWGEGSRFIGAFRSLGMSIPVWELARGTEADELDKPLKDFEPVLEAAIADRTPLTAEEKRARAGLVSRQVTLR</sequence>
<gene>
    <name evidence="2" type="ORF">R6G80_05085</name>
</gene>
<reference evidence="2" key="1">
    <citation type="submission" date="2023-10" db="EMBL/GenBank/DDBJ databases">
        <title>Whole Genome based description of the genera Actinobaculum and Actinotignum reveals a complex phylogenetic relationship within the species included in the genus Actinotignum.</title>
        <authorList>
            <person name="Jensen C.S."/>
            <person name="Dargis R."/>
            <person name="Kemp M."/>
            <person name="Christensen J.J."/>
        </authorList>
    </citation>
    <scope>NUCLEOTIDE SEQUENCE</scope>
    <source>
        <strain evidence="2">SLA_B511</strain>
    </source>
</reference>
<dbReference type="InterPro" id="IPR045970">
    <property type="entry name" value="DUF5926"/>
</dbReference>
<dbReference type="AlphaFoldDB" id="A0AAW9HTS9"/>
<dbReference type="Proteomes" id="UP001281731">
    <property type="component" value="Unassembled WGS sequence"/>
</dbReference>
<dbReference type="Pfam" id="PF19348">
    <property type="entry name" value="DUF5926"/>
    <property type="match status" value="1"/>
</dbReference>